<dbReference type="OrthoDB" id="18996at2759"/>
<reference evidence="4" key="4">
    <citation type="journal article" date="2022" name="Microb. Genom.">
        <title>A global pangenome for the wheat fungal pathogen Pyrenophora tritici-repentis and prediction of effector protein structural homology.</title>
        <authorList>
            <person name="Moolhuijzen P.M."/>
            <person name="See P.T."/>
            <person name="Shi G."/>
            <person name="Powell H.R."/>
            <person name="Cockram J."/>
            <person name="Jorgensen L.N."/>
            <person name="Benslimane H."/>
            <person name="Strelkov S.E."/>
            <person name="Turner J."/>
            <person name="Liu Z."/>
            <person name="Moffat C.S."/>
        </authorList>
    </citation>
    <scope>NUCLEOTIDE SEQUENCE [LARGE SCALE GENOMIC DNA]</scope>
</reference>
<dbReference type="EMBL" id="NRDI02000005">
    <property type="protein sequence ID" value="KAI1515958.1"/>
    <property type="molecule type" value="Genomic_DNA"/>
</dbReference>
<dbReference type="PANTHER" id="PTHR34310:SF9">
    <property type="entry name" value="BLR5716 PROTEIN"/>
    <property type="match status" value="1"/>
</dbReference>
<comment type="caution">
    <text evidence="3">The sequence shown here is derived from an EMBL/GenBank/DDBJ whole genome shotgun (WGS) entry which is preliminary data.</text>
</comment>
<dbReference type="OMA" id="PYKGVAN"/>
<accession>A0A2W1GX39</accession>
<dbReference type="Proteomes" id="UP000249757">
    <property type="component" value="Unassembled WGS sequence"/>
</dbReference>
<reference evidence="3" key="2">
    <citation type="submission" date="2021-05" db="EMBL/GenBank/DDBJ databases">
        <authorList>
            <person name="Moolhuijzen P.M."/>
            <person name="Moffat C.S."/>
        </authorList>
    </citation>
    <scope>NUCLEOTIDE SEQUENCE</scope>
    <source>
        <strain evidence="3">86-124</strain>
    </source>
</reference>
<dbReference type="InterPro" id="IPR007361">
    <property type="entry name" value="DUF427"/>
</dbReference>
<dbReference type="AlphaFoldDB" id="A0A2W1GX39"/>
<dbReference type="PANTHER" id="PTHR34310">
    <property type="entry name" value="DUF427 DOMAIN PROTEIN (AFU_ORTHOLOGUE AFUA_3G02220)"/>
    <property type="match status" value="1"/>
</dbReference>
<dbReference type="EMBL" id="NQIK02000003">
    <property type="protein sequence ID" value="KAF7573774.1"/>
    <property type="molecule type" value="Genomic_DNA"/>
</dbReference>
<sequence>MTGTSDLVKLAQKLISQGPYKYEHTPRRVRALFNGKYAFDTTKAYHVWEYEPRYPQFYIPLSSFTREASISKATTPIPDTNSGAHLATLTIGNRSTNRVIIFTTGVLSDLVKIDFRAVDQWFEEDMPIYCHPKDPYKRIDILPSTRSVKVAVDGVTLAECSNALFLMETTLPTRYYVPPTSVNWEYLTASGTETLCPYKGKAEYYDVDVKGRVYRDLVWYYRYPTTESAPIAGHLCFYNEMVDIWVDGEKELM</sequence>
<dbReference type="InterPro" id="IPR038694">
    <property type="entry name" value="DUF427_sf"/>
</dbReference>
<evidence type="ECO:0000313" key="2">
    <source>
        <dbReference type="EMBL" id="KAF7573774.1"/>
    </source>
</evidence>
<evidence type="ECO:0000313" key="4">
    <source>
        <dbReference type="Proteomes" id="UP000249757"/>
    </source>
</evidence>
<dbReference type="Pfam" id="PF04248">
    <property type="entry name" value="NTP_transf_9"/>
    <property type="match status" value="1"/>
</dbReference>
<reference evidence="2" key="1">
    <citation type="journal article" date="2018" name="BMC Genomics">
        <title>Comparative genomics of the wheat fungal pathogen Pyrenophora tritici-repentis reveals chromosomal variations and genome plasticity.</title>
        <authorList>
            <person name="Moolhuijzen P."/>
            <person name="See P.T."/>
            <person name="Hane J.K."/>
            <person name="Shi G."/>
            <person name="Liu Z."/>
            <person name="Oliver R.P."/>
            <person name="Moffat C.S."/>
        </authorList>
    </citation>
    <scope>NUCLEOTIDE SEQUENCE [LARGE SCALE GENOMIC DNA]</scope>
    <source>
        <strain evidence="2">M4</strain>
    </source>
</reference>
<dbReference type="Proteomes" id="UP000245464">
    <property type="component" value="Chromosome 3"/>
</dbReference>
<evidence type="ECO:0000313" key="3">
    <source>
        <dbReference type="EMBL" id="KAI1515958.1"/>
    </source>
</evidence>
<organism evidence="3 4">
    <name type="scientific">Pyrenophora tritici-repentis</name>
    <dbReference type="NCBI Taxonomy" id="45151"/>
    <lineage>
        <taxon>Eukaryota</taxon>
        <taxon>Fungi</taxon>
        <taxon>Dikarya</taxon>
        <taxon>Ascomycota</taxon>
        <taxon>Pezizomycotina</taxon>
        <taxon>Dothideomycetes</taxon>
        <taxon>Pleosporomycetidae</taxon>
        <taxon>Pleosporales</taxon>
        <taxon>Pleosporineae</taxon>
        <taxon>Pleosporaceae</taxon>
        <taxon>Pyrenophora</taxon>
    </lineage>
</organism>
<protein>
    <submittedName>
        <fullName evidence="3">NTP-transf-9 domain containing protein</fullName>
    </submittedName>
</protein>
<dbReference type="Gene3D" id="2.170.150.40">
    <property type="entry name" value="Domain of unknown function (DUF427)"/>
    <property type="match status" value="1"/>
</dbReference>
<feature type="domain" description="DUF427" evidence="1">
    <location>
        <begin position="148"/>
        <end position="240"/>
    </location>
</feature>
<reference evidence="3" key="3">
    <citation type="journal article" date="2022" name="bioRxiv">
        <title>A global pangenome for the wheat fungal pathogen Pyrenophora tritici-repentis and prediction of effector protein structural homology.</title>
        <authorList>
            <person name="Moolhuijzen P."/>
            <person name="See P.T."/>
            <person name="Shi G."/>
            <person name="Powell H.R."/>
            <person name="Cockram J."/>
            <person name="Jorgensen L.N."/>
            <person name="Benslimane H."/>
            <person name="Strelkov S.E."/>
            <person name="Turner J."/>
            <person name="Liu Z."/>
            <person name="Moffat C.S."/>
        </authorList>
    </citation>
    <scope>NUCLEOTIDE SEQUENCE</scope>
    <source>
        <strain evidence="3">86-124</strain>
    </source>
</reference>
<name>A0A2W1GX39_9PLEO</name>
<gene>
    <name evidence="3" type="ORF">Ptr86124_004495</name>
    <name evidence="2" type="ORF">PtrM4_086790</name>
</gene>
<proteinExistence type="predicted"/>
<evidence type="ECO:0000259" key="1">
    <source>
        <dbReference type="Pfam" id="PF04248"/>
    </source>
</evidence>
<keyword evidence="4" id="KW-1185">Reference proteome</keyword>